<proteinExistence type="predicted"/>
<dbReference type="Gene3D" id="3.20.20.70">
    <property type="entry name" value="Aldolase class I"/>
    <property type="match status" value="1"/>
</dbReference>
<feature type="non-terminal residue" evidence="1">
    <location>
        <position position="96"/>
    </location>
</feature>
<protein>
    <recommendedName>
        <fullName evidence="2">Dihydrodipicolinate synthase family protein</fullName>
    </recommendedName>
</protein>
<accession>X1F3E5</accession>
<evidence type="ECO:0008006" key="2">
    <source>
        <dbReference type="Google" id="ProtNLM"/>
    </source>
</evidence>
<evidence type="ECO:0000313" key="1">
    <source>
        <dbReference type="EMBL" id="GAH40156.1"/>
    </source>
</evidence>
<dbReference type="InterPro" id="IPR013785">
    <property type="entry name" value="Aldolase_TIM"/>
</dbReference>
<gene>
    <name evidence="1" type="ORF">S03H2_26199</name>
</gene>
<organism evidence="1">
    <name type="scientific">marine sediment metagenome</name>
    <dbReference type="NCBI Taxonomy" id="412755"/>
    <lineage>
        <taxon>unclassified sequences</taxon>
        <taxon>metagenomes</taxon>
        <taxon>ecological metagenomes</taxon>
    </lineage>
</organism>
<reference evidence="1" key="1">
    <citation type="journal article" date="2014" name="Front. Microbiol.">
        <title>High frequency of phylogenetically diverse reductive dehalogenase-homologous genes in deep subseafloor sedimentary metagenomes.</title>
        <authorList>
            <person name="Kawai M."/>
            <person name="Futagami T."/>
            <person name="Toyoda A."/>
            <person name="Takaki Y."/>
            <person name="Nishi S."/>
            <person name="Hori S."/>
            <person name="Arai W."/>
            <person name="Tsubouchi T."/>
            <person name="Morono Y."/>
            <person name="Uchiyama I."/>
            <person name="Ito T."/>
            <person name="Fujiyama A."/>
            <person name="Inagaki F."/>
            <person name="Takami H."/>
        </authorList>
    </citation>
    <scope>NUCLEOTIDE SEQUENCE</scope>
    <source>
        <strain evidence="1">Expedition CK06-06</strain>
    </source>
</reference>
<dbReference type="EMBL" id="BARU01015092">
    <property type="protein sequence ID" value="GAH40156.1"/>
    <property type="molecule type" value="Genomic_DNA"/>
</dbReference>
<name>X1F3E5_9ZZZZ</name>
<sequence>MFQQMKEEPYPQILLRPRRTITGISAILLPYNNDTSVDWAGFEQNLEDTVAAGLIPAVNMDTGYAGLIDEATRLEVLQRTNAVTSGLEFVAGVFIG</sequence>
<dbReference type="AlphaFoldDB" id="X1F3E5"/>
<comment type="caution">
    <text evidence="1">The sequence shown here is derived from an EMBL/GenBank/DDBJ whole genome shotgun (WGS) entry which is preliminary data.</text>
</comment>